<comment type="caution">
    <text evidence="2">The sequence shown here is derived from an EMBL/GenBank/DDBJ whole genome shotgun (WGS) entry which is preliminary data.</text>
</comment>
<dbReference type="SUPFAM" id="SSF81301">
    <property type="entry name" value="Nucleotidyltransferase"/>
    <property type="match status" value="1"/>
</dbReference>
<accession>A0AAW3T2R0</accession>
<protein>
    <submittedName>
        <fullName evidence="2">Nucleotidyltransferase</fullName>
    </submittedName>
</protein>
<reference evidence="2 3" key="1">
    <citation type="submission" date="2020-07" db="EMBL/GenBank/DDBJ databases">
        <title>Above-ground endophytic microbial communities from plants in different locations in the United States.</title>
        <authorList>
            <person name="Frank C."/>
        </authorList>
    </citation>
    <scope>NUCLEOTIDE SEQUENCE [LARGE SCALE GENOMIC DNA]</scope>
    <source>
        <strain evidence="2 3">WPL5_2</strain>
    </source>
</reference>
<dbReference type="Gene3D" id="3.30.460.10">
    <property type="entry name" value="Beta Polymerase, domain 2"/>
    <property type="match status" value="1"/>
</dbReference>
<dbReference type="GO" id="GO:0016779">
    <property type="term" value="F:nucleotidyltransferase activity"/>
    <property type="evidence" value="ECO:0007669"/>
    <property type="project" value="InterPro"/>
</dbReference>
<dbReference type="AlphaFoldDB" id="A0AAW3T2R0"/>
<dbReference type="SUPFAM" id="SSF46785">
    <property type="entry name" value="Winged helix' DNA-binding domain"/>
    <property type="match status" value="1"/>
</dbReference>
<organism evidence="2 3">
    <name type="scientific">Curtobacterium pusillum</name>
    <dbReference type="NCBI Taxonomy" id="69373"/>
    <lineage>
        <taxon>Bacteria</taxon>
        <taxon>Bacillati</taxon>
        <taxon>Actinomycetota</taxon>
        <taxon>Actinomycetes</taxon>
        <taxon>Micrococcales</taxon>
        <taxon>Microbacteriaceae</taxon>
        <taxon>Curtobacterium</taxon>
    </lineage>
</organism>
<evidence type="ECO:0000313" key="2">
    <source>
        <dbReference type="EMBL" id="MBA8988853.1"/>
    </source>
</evidence>
<feature type="domain" description="Polymerase nucleotidyl transferase" evidence="1">
    <location>
        <begin position="95"/>
        <end position="138"/>
    </location>
</feature>
<dbReference type="RefSeq" id="WP_182514820.1">
    <property type="nucleotide sequence ID" value="NZ_JACGXP010000001.1"/>
</dbReference>
<evidence type="ECO:0000313" key="3">
    <source>
        <dbReference type="Proteomes" id="UP000590225"/>
    </source>
</evidence>
<dbReference type="InterPro" id="IPR052548">
    <property type="entry name" value="Type_VII_TA_antitoxin"/>
</dbReference>
<dbReference type="InterPro" id="IPR002934">
    <property type="entry name" value="Polymerase_NTP_transf_dom"/>
</dbReference>
<dbReference type="Proteomes" id="UP000590225">
    <property type="component" value="Unassembled WGS sequence"/>
</dbReference>
<proteinExistence type="predicted"/>
<name>A0AAW3T2R0_9MICO</name>
<dbReference type="PANTHER" id="PTHR33933">
    <property type="entry name" value="NUCLEOTIDYLTRANSFERASE"/>
    <property type="match status" value="1"/>
</dbReference>
<dbReference type="InterPro" id="IPR043519">
    <property type="entry name" value="NT_sf"/>
</dbReference>
<dbReference type="Pfam" id="PF01909">
    <property type="entry name" value="NTP_transf_2"/>
    <property type="match status" value="1"/>
</dbReference>
<dbReference type="EMBL" id="JACGXP010000001">
    <property type="protein sequence ID" value="MBA8988853.1"/>
    <property type="molecule type" value="Genomic_DNA"/>
</dbReference>
<sequence length="202" mass="22586">MQLQSPFAAVTPTVDGEVLAVLAHVPRGRPFTLSFITQRVSRSRTGVLRVLERLVQQGIVLFDDIGGVKTFQLNHDHLLAPQILAISQARTVLLDRLRDACAQMPLRYAAVFGSAARGEMRPDSDIDLIFIADAERRDEVEDGVHDLAIAARLWTGNPVNPIFFSTEDITSSDELLHTIAEEGVALTEDRRWLKKHLREARR</sequence>
<evidence type="ECO:0000259" key="1">
    <source>
        <dbReference type="Pfam" id="PF01909"/>
    </source>
</evidence>
<dbReference type="InterPro" id="IPR036390">
    <property type="entry name" value="WH_DNA-bd_sf"/>
</dbReference>
<gene>
    <name evidence="2" type="ORF">FHW23_000085</name>
</gene>
<dbReference type="PANTHER" id="PTHR33933:SF1">
    <property type="entry name" value="PROTEIN ADENYLYLTRANSFERASE MNTA-RELATED"/>
    <property type="match status" value="1"/>
</dbReference>
<dbReference type="CDD" id="cd05403">
    <property type="entry name" value="NT_KNTase_like"/>
    <property type="match status" value="1"/>
</dbReference>